<evidence type="ECO:0000313" key="3">
    <source>
        <dbReference type="EMBL" id="PXW75846.1"/>
    </source>
</evidence>
<dbReference type="InterPro" id="IPR012422">
    <property type="entry name" value="Cyt_c_oxidase_su4_bac-aa3"/>
</dbReference>
<keyword evidence="1" id="KW-0812">Transmembrane</keyword>
<dbReference type="Proteomes" id="UP000248014">
    <property type="component" value="Unassembled WGS sequence"/>
</dbReference>
<protein>
    <submittedName>
        <fullName evidence="3">Aa3 type cytochrome c oxidase subunit IV</fullName>
    </submittedName>
</protein>
<dbReference type="EMBL" id="QJJM01000006">
    <property type="protein sequence ID" value="PXW75846.1"/>
    <property type="molecule type" value="Genomic_DNA"/>
</dbReference>
<feature type="domain" description="Cytochrome c oxidase subunit IV bacterial aa3 type" evidence="2">
    <location>
        <begin position="7"/>
        <end position="37"/>
    </location>
</feature>
<evidence type="ECO:0000313" key="4">
    <source>
        <dbReference type="Proteomes" id="UP000248014"/>
    </source>
</evidence>
<evidence type="ECO:0000256" key="1">
    <source>
        <dbReference type="SAM" id="Phobius"/>
    </source>
</evidence>
<keyword evidence="1" id="KW-0472">Membrane</keyword>
<keyword evidence="1" id="KW-1133">Transmembrane helix</keyword>
<reference evidence="3 4" key="1">
    <citation type="submission" date="2018-05" db="EMBL/GenBank/DDBJ databases">
        <title>Genomic Encyclopedia of Type Strains, Phase IV (KMG-IV): sequencing the most valuable type-strain genomes for metagenomic binning, comparative biology and taxonomic classification.</title>
        <authorList>
            <person name="Goeker M."/>
        </authorList>
    </citation>
    <scope>NUCLEOTIDE SEQUENCE [LARGE SCALE GENOMIC DNA]</scope>
    <source>
        <strain evidence="3 4">DSM 3183</strain>
    </source>
</reference>
<dbReference type="SUPFAM" id="SSF81469">
    <property type="entry name" value="Bacterial aa3 type cytochrome c oxidase subunit IV"/>
    <property type="match status" value="1"/>
</dbReference>
<dbReference type="Pfam" id="PF07835">
    <property type="entry name" value="COX4_pro_2"/>
    <property type="match status" value="1"/>
</dbReference>
<proteinExistence type="predicted"/>
<accession>A0A2V3V234</accession>
<gene>
    <name evidence="3" type="ORF">C7451_1067</name>
</gene>
<comment type="caution">
    <text evidence="3">The sequence shown here is derived from an EMBL/GenBank/DDBJ whole genome shotgun (WGS) entry which is preliminary data.</text>
</comment>
<dbReference type="Gene3D" id="1.20.5.160">
    <property type="entry name" value="Bacterial aa3 type cytochrome c oxidase subunit IV"/>
    <property type="match status" value="1"/>
</dbReference>
<evidence type="ECO:0000259" key="2">
    <source>
        <dbReference type="Pfam" id="PF07835"/>
    </source>
</evidence>
<dbReference type="AlphaFoldDB" id="A0A2V3V234"/>
<dbReference type="InterPro" id="IPR036596">
    <property type="entry name" value="Cyt-C_aa3_sf"/>
</dbReference>
<feature type="transmembrane region" description="Helical" evidence="1">
    <location>
        <begin position="21"/>
        <end position="42"/>
    </location>
</feature>
<name>A0A2V3V234_9SPHN</name>
<dbReference type="RefSeq" id="WP_110298548.1">
    <property type="nucleotide sequence ID" value="NZ_QJJM01000006.1"/>
</dbReference>
<sequence length="43" mass="4618">MAQDTPNNIEYARQTYEGFMGLLKTGTIVAALVTAFVVVLIAS</sequence>
<keyword evidence="4" id="KW-1185">Reference proteome</keyword>
<organism evidence="3 4">
    <name type="scientific">Blastomonas natatoria</name>
    <dbReference type="NCBI Taxonomy" id="34015"/>
    <lineage>
        <taxon>Bacteria</taxon>
        <taxon>Pseudomonadati</taxon>
        <taxon>Pseudomonadota</taxon>
        <taxon>Alphaproteobacteria</taxon>
        <taxon>Sphingomonadales</taxon>
        <taxon>Sphingomonadaceae</taxon>
        <taxon>Blastomonas</taxon>
    </lineage>
</organism>